<gene>
    <name evidence="2" type="ORF">G5I_00077</name>
</gene>
<evidence type="ECO:0000313" key="3">
    <source>
        <dbReference type="Proteomes" id="UP000007755"/>
    </source>
</evidence>
<dbReference type="GO" id="GO:0003676">
    <property type="term" value="F:nucleic acid binding"/>
    <property type="evidence" value="ECO:0007669"/>
    <property type="project" value="InterPro"/>
</dbReference>
<feature type="region of interest" description="Disordered" evidence="1">
    <location>
        <begin position="1"/>
        <end position="38"/>
    </location>
</feature>
<accession>F4W3X6</accession>
<evidence type="ECO:0000256" key="1">
    <source>
        <dbReference type="SAM" id="MobiDB-lite"/>
    </source>
</evidence>
<dbReference type="AlphaFoldDB" id="F4W3X6"/>
<proteinExistence type="predicted"/>
<dbReference type="EMBL" id="GL887490">
    <property type="protein sequence ID" value="EGI71111.1"/>
    <property type="molecule type" value="Genomic_DNA"/>
</dbReference>
<reference evidence="2" key="1">
    <citation type="submission" date="2011-02" db="EMBL/GenBank/DDBJ databases">
        <title>The genome of the leaf-cutting ant Acromyrmex echinatior suggests key adaptations to social evolution and fungus farming.</title>
        <authorList>
            <person name="Nygaard S."/>
            <person name="Zhang G."/>
        </authorList>
    </citation>
    <scope>NUCLEOTIDE SEQUENCE</scope>
</reference>
<protein>
    <recommendedName>
        <fullName evidence="4">Histone-lysine N-methyltransferase SETMAR</fullName>
    </recommendedName>
</protein>
<organism evidence="3">
    <name type="scientific">Acromyrmex echinatior</name>
    <name type="common">Panamanian leafcutter ant</name>
    <name type="synonym">Acromyrmex octospinosus echinatior</name>
    <dbReference type="NCBI Taxonomy" id="103372"/>
    <lineage>
        <taxon>Eukaryota</taxon>
        <taxon>Metazoa</taxon>
        <taxon>Ecdysozoa</taxon>
        <taxon>Arthropoda</taxon>
        <taxon>Hexapoda</taxon>
        <taxon>Insecta</taxon>
        <taxon>Pterygota</taxon>
        <taxon>Neoptera</taxon>
        <taxon>Endopterygota</taxon>
        <taxon>Hymenoptera</taxon>
        <taxon>Apocrita</taxon>
        <taxon>Aculeata</taxon>
        <taxon>Formicoidea</taxon>
        <taxon>Formicidae</taxon>
        <taxon>Myrmicinae</taxon>
        <taxon>Acromyrmex</taxon>
    </lineage>
</organism>
<sequence length="111" mass="12704">MDQTTTKTRSDAHSIANVPSRGNIGTELPPPPPPLSAGSVRCTATQFQKEILKQPIYSPDLSPCDFYIFADLKRNLCNSAEECLFYPKEFYEQERYLLFGFTMEEESYRQP</sequence>
<dbReference type="InterPro" id="IPR036397">
    <property type="entry name" value="RNaseH_sf"/>
</dbReference>
<evidence type="ECO:0000313" key="2">
    <source>
        <dbReference type="EMBL" id="EGI71111.1"/>
    </source>
</evidence>
<dbReference type="Gene3D" id="3.30.420.10">
    <property type="entry name" value="Ribonuclease H-like superfamily/Ribonuclease H"/>
    <property type="match status" value="1"/>
</dbReference>
<evidence type="ECO:0008006" key="4">
    <source>
        <dbReference type="Google" id="ProtNLM"/>
    </source>
</evidence>
<keyword evidence="3" id="KW-1185">Reference proteome</keyword>
<dbReference type="Proteomes" id="UP000007755">
    <property type="component" value="Unassembled WGS sequence"/>
</dbReference>
<dbReference type="InParanoid" id="F4W3X6"/>
<name>F4W3X6_ACREC</name>